<evidence type="ECO:0000313" key="2">
    <source>
        <dbReference type="Proteomes" id="UP000276133"/>
    </source>
</evidence>
<comment type="caution">
    <text evidence="1">The sequence shown here is derived from an EMBL/GenBank/DDBJ whole genome shotgun (WGS) entry which is preliminary data.</text>
</comment>
<dbReference type="AlphaFoldDB" id="A0A3M7S9Z3"/>
<dbReference type="EMBL" id="REGN01001779">
    <property type="protein sequence ID" value="RNA32614.1"/>
    <property type="molecule type" value="Genomic_DNA"/>
</dbReference>
<dbReference type="Proteomes" id="UP000276133">
    <property type="component" value="Unassembled WGS sequence"/>
</dbReference>
<keyword evidence="2" id="KW-1185">Reference proteome</keyword>
<sequence length="103" mass="11720">MSFVFIDENFETQSNQIILNAYVWLMNLVKPKPKTTIYKKNSCYIVLVKVDSIQSALIYKTSKKYRKHTLSIGGNNILKGMTLFLSLKLNLPYDNILGSPSGN</sequence>
<proteinExistence type="predicted"/>
<gene>
    <name evidence="1" type="ORF">BpHYR1_008467</name>
</gene>
<reference evidence="1 2" key="1">
    <citation type="journal article" date="2018" name="Sci. Rep.">
        <title>Genomic signatures of local adaptation to the degree of environmental predictability in rotifers.</title>
        <authorList>
            <person name="Franch-Gras L."/>
            <person name="Hahn C."/>
            <person name="Garcia-Roger E.M."/>
            <person name="Carmona M.J."/>
            <person name="Serra M."/>
            <person name="Gomez A."/>
        </authorList>
    </citation>
    <scope>NUCLEOTIDE SEQUENCE [LARGE SCALE GENOMIC DNA]</scope>
    <source>
        <strain evidence="1">HYR1</strain>
    </source>
</reference>
<protein>
    <submittedName>
        <fullName evidence="1">Uncharacterized protein</fullName>
    </submittedName>
</protein>
<evidence type="ECO:0000313" key="1">
    <source>
        <dbReference type="EMBL" id="RNA32614.1"/>
    </source>
</evidence>
<name>A0A3M7S9Z3_BRAPC</name>
<accession>A0A3M7S9Z3</accession>
<organism evidence="1 2">
    <name type="scientific">Brachionus plicatilis</name>
    <name type="common">Marine rotifer</name>
    <name type="synonym">Brachionus muelleri</name>
    <dbReference type="NCBI Taxonomy" id="10195"/>
    <lineage>
        <taxon>Eukaryota</taxon>
        <taxon>Metazoa</taxon>
        <taxon>Spiralia</taxon>
        <taxon>Gnathifera</taxon>
        <taxon>Rotifera</taxon>
        <taxon>Eurotatoria</taxon>
        <taxon>Monogononta</taxon>
        <taxon>Pseudotrocha</taxon>
        <taxon>Ploima</taxon>
        <taxon>Brachionidae</taxon>
        <taxon>Brachionus</taxon>
    </lineage>
</organism>